<dbReference type="RefSeq" id="XP_018020515.1">
    <property type="nucleotide sequence ID" value="XM_018165026.2"/>
</dbReference>
<dbReference type="GeneID" id="108676873"/>
<feature type="transmembrane region" description="Helical" evidence="6">
    <location>
        <begin position="133"/>
        <end position="152"/>
    </location>
</feature>
<dbReference type="AlphaFoldDB" id="A0A6A0H950"/>
<dbReference type="KEGG" id="hazt:108676873"/>
<accession>A0A6A0H950</accession>
<comment type="subcellular location">
    <subcellularLocation>
        <location evidence="1">Membrane</location>
        <topology evidence="1">Multi-pass membrane protein</topology>
    </subcellularLocation>
</comment>
<keyword evidence="3 6" id="KW-0812">Transmembrane</keyword>
<evidence type="ECO:0000256" key="4">
    <source>
        <dbReference type="ARBA" id="ARBA00022989"/>
    </source>
</evidence>
<feature type="transmembrane region" description="Helical" evidence="6">
    <location>
        <begin position="27"/>
        <end position="45"/>
    </location>
</feature>
<feature type="transmembrane region" description="Helical" evidence="6">
    <location>
        <begin position="100"/>
        <end position="121"/>
    </location>
</feature>
<evidence type="ECO:0000313" key="7">
    <source>
        <dbReference type="EMBL" id="KAA0202288.1"/>
    </source>
</evidence>
<keyword evidence="4 6" id="KW-1133">Transmembrane helix</keyword>
<dbReference type="GO" id="GO:0016020">
    <property type="term" value="C:membrane"/>
    <property type="evidence" value="ECO:0007669"/>
    <property type="project" value="UniProtKB-SubCell"/>
</dbReference>
<dbReference type="OMA" id="GYVVPQK"/>
<dbReference type="Pfam" id="PF05255">
    <property type="entry name" value="UPF0220"/>
    <property type="match status" value="1"/>
</dbReference>
<feature type="transmembrane region" description="Helical" evidence="6">
    <location>
        <begin position="60"/>
        <end position="79"/>
    </location>
</feature>
<protein>
    <submittedName>
        <fullName evidence="9">Transmembrane protein 50A</fullName>
    </submittedName>
</protein>
<dbReference type="InterPro" id="IPR007919">
    <property type="entry name" value="UPF0220"/>
</dbReference>
<reference evidence="7" key="2">
    <citation type="journal article" date="2018" name="Environ. Sci. Technol.">
        <title>The Toxicogenome of Hyalella azteca: A Model for Sediment Ecotoxicology and Evolutionary Toxicology.</title>
        <authorList>
            <person name="Poynton H.C."/>
            <person name="Hasenbein S."/>
            <person name="Benoit J.B."/>
            <person name="Sepulveda M.S."/>
            <person name="Poelchau M.F."/>
            <person name="Hughes D.S.T."/>
            <person name="Murali S.C."/>
            <person name="Chen S."/>
            <person name="Glastad K.M."/>
            <person name="Goodisman M.A.D."/>
            <person name="Werren J.H."/>
            <person name="Vineis J.H."/>
            <person name="Bowen J.L."/>
            <person name="Friedrich M."/>
            <person name="Jones J."/>
            <person name="Robertson H.M."/>
            <person name="Feyereisen R."/>
            <person name="Mechler-Hickson A."/>
            <person name="Mathers N."/>
            <person name="Lee C.E."/>
            <person name="Colbourne J.K."/>
            <person name="Biales A."/>
            <person name="Johnston J.S."/>
            <person name="Wellborn G.A."/>
            <person name="Rosendale A.J."/>
            <person name="Cridge A.G."/>
            <person name="Munoz-Torres M.C."/>
            <person name="Bain P.A."/>
            <person name="Manny A.R."/>
            <person name="Major K.M."/>
            <person name="Lambert F.N."/>
            <person name="Vulpe C.D."/>
            <person name="Tuck P."/>
            <person name="Blalock B.J."/>
            <person name="Lin Y.Y."/>
            <person name="Smith M.E."/>
            <person name="Ochoa-Acuna H."/>
            <person name="Chen M.M."/>
            <person name="Childers C.P."/>
            <person name="Qu J."/>
            <person name="Dugan S."/>
            <person name="Lee S.L."/>
            <person name="Chao H."/>
            <person name="Dinh H."/>
            <person name="Han Y."/>
            <person name="Doddapaneni H."/>
            <person name="Worley K.C."/>
            <person name="Muzny D.M."/>
            <person name="Gibbs R.A."/>
            <person name="Richards S."/>
        </authorList>
    </citation>
    <scope>NUCLEOTIDE SEQUENCE</scope>
    <source>
        <strain evidence="7">HAZT.00-mixed</strain>
        <tissue evidence="7">Whole organism</tissue>
    </source>
</reference>
<gene>
    <name evidence="9" type="primary">LOC108676873</name>
    <name evidence="7" type="ORF">HAZT_HAZT005720</name>
</gene>
<evidence type="ECO:0000256" key="3">
    <source>
        <dbReference type="ARBA" id="ARBA00022692"/>
    </source>
</evidence>
<dbReference type="EMBL" id="JQDR03003902">
    <property type="protein sequence ID" value="KAA0202288.1"/>
    <property type="molecule type" value="Genomic_DNA"/>
</dbReference>
<evidence type="ECO:0000256" key="6">
    <source>
        <dbReference type="SAM" id="Phobius"/>
    </source>
</evidence>
<organism evidence="7">
    <name type="scientific">Hyalella azteca</name>
    <name type="common">Amphipod</name>
    <dbReference type="NCBI Taxonomy" id="294128"/>
    <lineage>
        <taxon>Eukaryota</taxon>
        <taxon>Metazoa</taxon>
        <taxon>Ecdysozoa</taxon>
        <taxon>Arthropoda</taxon>
        <taxon>Crustacea</taxon>
        <taxon>Multicrustacea</taxon>
        <taxon>Malacostraca</taxon>
        <taxon>Eumalacostraca</taxon>
        <taxon>Peracarida</taxon>
        <taxon>Amphipoda</taxon>
        <taxon>Senticaudata</taxon>
        <taxon>Talitrida</taxon>
        <taxon>Talitroidea</taxon>
        <taxon>Hyalellidae</taxon>
        <taxon>Hyalella</taxon>
    </lineage>
</organism>
<reference evidence="9" key="4">
    <citation type="submission" date="2025-04" db="UniProtKB">
        <authorList>
            <consortium name="RefSeq"/>
        </authorList>
    </citation>
    <scope>IDENTIFICATION</scope>
    <source>
        <tissue evidence="9">Whole organism</tissue>
    </source>
</reference>
<comment type="similarity">
    <text evidence="2">Belongs to the UPF0220 family.</text>
</comment>
<sequence>MPRCCGNVGERLSPIFDSWEPHEKRNLFASILSGLLFSVGWWIIIDAAAKYPHESEMKHAYHACGVMATIAMFMINTVSNAQVRGDGHEGGCLGSYGARIWLFLGLMISFGSLIGSCWILFDGYVVAGFTPVYPGVAVFLQNLFIFFSSVMYKFGRVEDTNTWG</sequence>
<dbReference type="Proteomes" id="UP000711488">
    <property type="component" value="Unassembled WGS sequence"/>
</dbReference>
<keyword evidence="5 6" id="KW-0472">Membrane</keyword>
<keyword evidence="8" id="KW-1185">Reference proteome</keyword>
<proteinExistence type="inferred from homology"/>
<dbReference type="OrthoDB" id="268928at2759"/>
<evidence type="ECO:0000256" key="1">
    <source>
        <dbReference type="ARBA" id="ARBA00004141"/>
    </source>
</evidence>
<dbReference type="Proteomes" id="UP000694843">
    <property type="component" value="Unplaced"/>
</dbReference>
<name>A0A6A0H950_HYAAZ</name>
<evidence type="ECO:0000313" key="8">
    <source>
        <dbReference type="Proteomes" id="UP000694843"/>
    </source>
</evidence>
<dbReference type="PANTHER" id="PTHR13180">
    <property type="entry name" value="SMALL MEMBRANE PROTEIN-RELATED"/>
    <property type="match status" value="1"/>
</dbReference>
<evidence type="ECO:0000313" key="9">
    <source>
        <dbReference type="RefSeq" id="XP_018020515.1"/>
    </source>
</evidence>
<reference evidence="7" key="3">
    <citation type="submission" date="2019-06" db="EMBL/GenBank/DDBJ databases">
        <authorList>
            <person name="Poynton C."/>
            <person name="Hasenbein S."/>
            <person name="Benoit J.B."/>
            <person name="Sepulveda M.S."/>
            <person name="Poelchau M.F."/>
            <person name="Murali S.C."/>
            <person name="Chen S."/>
            <person name="Glastad K.M."/>
            <person name="Werren J.H."/>
            <person name="Vineis J.H."/>
            <person name="Bowen J.L."/>
            <person name="Friedrich M."/>
            <person name="Jones J."/>
            <person name="Robertson H.M."/>
            <person name="Feyereisen R."/>
            <person name="Mechler-Hickson A."/>
            <person name="Mathers N."/>
            <person name="Lee C.E."/>
            <person name="Colbourne J.K."/>
            <person name="Biales A."/>
            <person name="Johnston J.S."/>
            <person name="Wellborn G.A."/>
            <person name="Rosendale A.J."/>
            <person name="Cridge A.G."/>
            <person name="Munoz-Torres M.C."/>
            <person name="Bain P.A."/>
            <person name="Manny A.R."/>
            <person name="Major K.M."/>
            <person name="Lambert F.N."/>
            <person name="Vulpe C.D."/>
            <person name="Tuck P."/>
            <person name="Blalock B.J."/>
            <person name="Lin Y.-Y."/>
            <person name="Smith M.E."/>
            <person name="Ochoa-Acuna H."/>
            <person name="Chen M.-J.M."/>
            <person name="Childers C.P."/>
            <person name="Qu J."/>
            <person name="Dugan S."/>
            <person name="Lee S.L."/>
            <person name="Chao H."/>
            <person name="Dinh H."/>
            <person name="Han Y."/>
            <person name="Doddapaneni H."/>
            <person name="Worley K.C."/>
            <person name="Muzny D.M."/>
            <person name="Gibbs R.A."/>
            <person name="Richards S."/>
        </authorList>
    </citation>
    <scope>NUCLEOTIDE SEQUENCE</scope>
    <source>
        <strain evidence="7">HAZT.00-mixed</strain>
        <tissue evidence="7">Whole organism</tissue>
    </source>
</reference>
<reference evidence="7" key="1">
    <citation type="submission" date="2014-08" db="EMBL/GenBank/DDBJ databases">
        <authorList>
            <person name="Murali S."/>
            <person name="Richards S."/>
            <person name="Bandaranaike D."/>
            <person name="Bellair M."/>
            <person name="Blankenburg K."/>
            <person name="Chao H."/>
            <person name="Dinh H."/>
            <person name="Doddapaneni H."/>
            <person name="Dugan-Rocha S."/>
            <person name="Elkadiri S."/>
            <person name="Gnanaolivu R."/>
            <person name="Hughes D."/>
            <person name="Lee S."/>
            <person name="Li M."/>
            <person name="Ming W."/>
            <person name="Munidasa M."/>
            <person name="Muniz J."/>
            <person name="Nguyen L."/>
            <person name="Osuji N."/>
            <person name="Pu L.-L."/>
            <person name="Puazo M."/>
            <person name="Skinner E."/>
            <person name="Qu C."/>
            <person name="Quiroz J."/>
            <person name="Raj R."/>
            <person name="Weissenberger G."/>
            <person name="Xin Y."/>
            <person name="Zou X."/>
            <person name="Han Y."/>
            <person name="Worley K."/>
            <person name="Muzny D."/>
            <person name="Gibbs R."/>
        </authorList>
    </citation>
    <scope>NUCLEOTIDE SEQUENCE</scope>
    <source>
        <strain evidence="7">HAZT.00-mixed</strain>
        <tissue evidence="7">Whole organism</tissue>
    </source>
</reference>
<evidence type="ECO:0000256" key="5">
    <source>
        <dbReference type="ARBA" id="ARBA00023136"/>
    </source>
</evidence>
<evidence type="ECO:0000256" key="2">
    <source>
        <dbReference type="ARBA" id="ARBA00005335"/>
    </source>
</evidence>